<dbReference type="Gene3D" id="3.40.50.1820">
    <property type="entry name" value="alpha/beta hydrolase"/>
    <property type="match status" value="1"/>
</dbReference>
<organism evidence="2 3">
    <name type="scientific">Corallococcus sicarius</name>
    <dbReference type="NCBI Taxonomy" id="2316726"/>
    <lineage>
        <taxon>Bacteria</taxon>
        <taxon>Pseudomonadati</taxon>
        <taxon>Myxococcota</taxon>
        <taxon>Myxococcia</taxon>
        <taxon>Myxococcales</taxon>
        <taxon>Cystobacterineae</taxon>
        <taxon>Myxococcaceae</taxon>
        <taxon>Corallococcus</taxon>
    </lineage>
</organism>
<dbReference type="Proteomes" id="UP000273405">
    <property type="component" value="Unassembled WGS sequence"/>
</dbReference>
<feature type="domain" description="Dienelactone hydrolase" evidence="1">
    <location>
        <begin position="85"/>
        <end position="287"/>
    </location>
</feature>
<evidence type="ECO:0000259" key="1">
    <source>
        <dbReference type="Pfam" id="PF01738"/>
    </source>
</evidence>
<keyword evidence="3" id="KW-1185">Reference proteome</keyword>
<accession>A0A3A8NH82</accession>
<evidence type="ECO:0000313" key="3">
    <source>
        <dbReference type="Proteomes" id="UP000273405"/>
    </source>
</evidence>
<dbReference type="GO" id="GO:0016787">
    <property type="term" value="F:hydrolase activity"/>
    <property type="evidence" value="ECO:0007669"/>
    <property type="project" value="InterPro"/>
</dbReference>
<dbReference type="InterPro" id="IPR050261">
    <property type="entry name" value="FrsA_esterase"/>
</dbReference>
<dbReference type="Pfam" id="PF01738">
    <property type="entry name" value="DLH"/>
    <property type="match status" value="1"/>
</dbReference>
<dbReference type="EMBL" id="RAWG01000081">
    <property type="protein sequence ID" value="RKH42730.1"/>
    <property type="molecule type" value="Genomic_DNA"/>
</dbReference>
<dbReference type="PANTHER" id="PTHR22946">
    <property type="entry name" value="DIENELACTONE HYDROLASE DOMAIN-CONTAINING PROTEIN-RELATED"/>
    <property type="match status" value="1"/>
</dbReference>
<proteinExistence type="predicted"/>
<dbReference type="SUPFAM" id="SSF53474">
    <property type="entry name" value="alpha/beta-Hydrolases"/>
    <property type="match status" value="1"/>
</dbReference>
<dbReference type="InterPro" id="IPR002925">
    <property type="entry name" value="Dienelactn_hydro"/>
</dbReference>
<protein>
    <recommendedName>
        <fullName evidence="1">Dienelactone hydrolase domain-containing protein</fullName>
    </recommendedName>
</protein>
<sequence>MGHGRYRGGGPVTVKCFTAIGRSAGMPSDQAGGLRVNPYGVSVWRTGWWKMQGIGGAMPQEQRMLLGGAPALVVGDGPTLAPGPRGTVVLIPGLGGSKEVQLPEARLLARHGYLAVILDAVGHGERRYPDFERRFSPDHWDESFREVVSRTAEELPRVLGALAERGGSRPGAVGVCGISMGGAILYEAMGSKLALDAAVAIIAPPPRGPQVHERLERFFPTPLLMQTAGADSLVPAHEARELHHALLPRYASAPERLRYFEHPGEEHMFTEAGWGRVWEEVLGWFNRFMPVAGG</sequence>
<evidence type="ECO:0000313" key="2">
    <source>
        <dbReference type="EMBL" id="RKH42730.1"/>
    </source>
</evidence>
<reference evidence="3" key="1">
    <citation type="submission" date="2018-09" db="EMBL/GenBank/DDBJ databases">
        <authorList>
            <person name="Livingstone P.G."/>
            <person name="Whitworth D.E."/>
        </authorList>
    </citation>
    <scope>NUCLEOTIDE SEQUENCE [LARGE SCALE GENOMIC DNA]</scope>
    <source>
        <strain evidence="3">CA040B</strain>
    </source>
</reference>
<gene>
    <name evidence="2" type="ORF">D7X12_15080</name>
</gene>
<dbReference type="InterPro" id="IPR029058">
    <property type="entry name" value="AB_hydrolase_fold"/>
</dbReference>
<comment type="caution">
    <text evidence="2">The sequence shown here is derived from an EMBL/GenBank/DDBJ whole genome shotgun (WGS) entry which is preliminary data.</text>
</comment>
<dbReference type="AlphaFoldDB" id="A0A3A8NH82"/>
<name>A0A3A8NH82_9BACT</name>